<protein>
    <submittedName>
        <fullName evidence="2">Alpha/beta hydrolase</fullName>
    </submittedName>
</protein>
<dbReference type="Proteomes" id="UP000260665">
    <property type="component" value="Unassembled WGS sequence"/>
</dbReference>
<dbReference type="EMBL" id="QFZK01000004">
    <property type="protein sequence ID" value="RFO97426.1"/>
    <property type="molecule type" value="Genomic_DNA"/>
</dbReference>
<organism evidence="2 3">
    <name type="scientific">Rhodoferax lacus</name>
    <dbReference type="NCBI Taxonomy" id="2184758"/>
    <lineage>
        <taxon>Bacteria</taxon>
        <taxon>Pseudomonadati</taxon>
        <taxon>Pseudomonadota</taxon>
        <taxon>Betaproteobacteria</taxon>
        <taxon>Burkholderiales</taxon>
        <taxon>Comamonadaceae</taxon>
        <taxon>Rhodoferax</taxon>
    </lineage>
</organism>
<gene>
    <name evidence="2" type="ORF">DIC66_08545</name>
</gene>
<sequence length="344" mass="36407">MAMAACLVWGGPKPLPPLRSIGDPFKDVRFDGMPALQTFTARDGTPLAYRRYDPAGQGNGRGSVMLVHGSSGNSNSVHPLAQSFLEAGYTVYAFDIRGHGQSGVKGQVGYIGQLDDDLEDFVGAAQPARPRTLLGFSSGGGFALRVAGSPRGAQFDNFLFMAPYIHYKAMTNRSGASAAWASVGLARLVSLVLLNRVGVPTFNDLPVLNFAVAENPKADLVRQYSYALAVSFQPPDGYRAAIRSIARPAEVMAGADDELFFADQYRPLLDEAGRPDIPVTVVPATGHISLTLSPAGRAAAVAAVQRMDAPFELAWAACPVPWRSTAPGAAHTCFCVPPPARSST</sequence>
<keyword evidence="3" id="KW-1185">Reference proteome</keyword>
<keyword evidence="2" id="KW-0378">Hydrolase</keyword>
<reference evidence="2 3" key="1">
    <citation type="submission" date="2018-05" db="EMBL/GenBank/DDBJ databases">
        <title>Rhodoferax soyangensis sp.nov., isolated from an oligotrophic freshwater lake.</title>
        <authorList>
            <person name="Park M."/>
        </authorList>
    </citation>
    <scope>NUCLEOTIDE SEQUENCE [LARGE SCALE GENOMIC DNA]</scope>
    <source>
        <strain evidence="2 3">IMCC26218</strain>
    </source>
</reference>
<name>A0A3E1RDH4_9BURK</name>
<dbReference type="GO" id="GO:0016787">
    <property type="term" value="F:hydrolase activity"/>
    <property type="evidence" value="ECO:0007669"/>
    <property type="project" value="UniProtKB-KW"/>
</dbReference>
<dbReference type="InterPro" id="IPR022742">
    <property type="entry name" value="Hydrolase_4"/>
</dbReference>
<dbReference type="Gene3D" id="3.40.50.1820">
    <property type="entry name" value="alpha/beta hydrolase"/>
    <property type="match status" value="1"/>
</dbReference>
<dbReference type="AlphaFoldDB" id="A0A3E1RDH4"/>
<feature type="domain" description="Serine aminopeptidase S33" evidence="1">
    <location>
        <begin position="61"/>
        <end position="189"/>
    </location>
</feature>
<dbReference type="OrthoDB" id="9808398at2"/>
<evidence type="ECO:0000313" key="3">
    <source>
        <dbReference type="Proteomes" id="UP000260665"/>
    </source>
</evidence>
<dbReference type="InterPro" id="IPR051044">
    <property type="entry name" value="MAG_DAG_Lipase"/>
</dbReference>
<accession>A0A3E1RDH4</accession>
<proteinExistence type="predicted"/>
<evidence type="ECO:0000259" key="1">
    <source>
        <dbReference type="Pfam" id="PF12146"/>
    </source>
</evidence>
<dbReference type="PANTHER" id="PTHR11614">
    <property type="entry name" value="PHOSPHOLIPASE-RELATED"/>
    <property type="match status" value="1"/>
</dbReference>
<dbReference type="SUPFAM" id="SSF53474">
    <property type="entry name" value="alpha/beta-Hydrolases"/>
    <property type="match status" value="1"/>
</dbReference>
<dbReference type="InterPro" id="IPR029058">
    <property type="entry name" value="AB_hydrolase_fold"/>
</dbReference>
<comment type="caution">
    <text evidence="2">The sequence shown here is derived from an EMBL/GenBank/DDBJ whole genome shotgun (WGS) entry which is preliminary data.</text>
</comment>
<dbReference type="Pfam" id="PF12146">
    <property type="entry name" value="Hydrolase_4"/>
    <property type="match status" value="1"/>
</dbReference>
<evidence type="ECO:0000313" key="2">
    <source>
        <dbReference type="EMBL" id="RFO97426.1"/>
    </source>
</evidence>